<proteinExistence type="inferred from homology"/>
<evidence type="ECO:0000259" key="13">
    <source>
        <dbReference type="Pfam" id="PF07715"/>
    </source>
</evidence>
<dbReference type="InterPro" id="IPR037066">
    <property type="entry name" value="Plug_dom_sf"/>
</dbReference>
<evidence type="ECO:0000259" key="12">
    <source>
        <dbReference type="Pfam" id="PF00593"/>
    </source>
</evidence>
<feature type="domain" description="TonB-dependent receptor plug" evidence="13">
    <location>
        <begin position="145"/>
        <end position="271"/>
    </location>
</feature>
<keyword evidence="2 8" id="KW-0813">Transport</keyword>
<protein>
    <submittedName>
        <fullName evidence="14">Iron complex outermembrane recepter protein</fullName>
    </submittedName>
</protein>
<dbReference type="InterPro" id="IPR023997">
    <property type="entry name" value="TonB-dep_OMP_SusC/RagA_CS"/>
</dbReference>
<dbReference type="Pfam" id="PF07715">
    <property type="entry name" value="Plug"/>
    <property type="match status" value="1"/>
</dbReference>
<dbReference type="InterPro" id="IPR000531">
    <property type="entry name" value="Beta-barrel_TonB"/>
</dbReference>
<evidence type="ECO:0000313" key="14">
    <source>
        <dbReference type="EMBL" id="SOD95609.1"/>
    </source>
</evidence>
<evidence type="ECO:0000256" key="6">
    <source>
        <dbReference type="ARBA" id="ARBA00023136"/>
    </source>
</evidence>
<sequence>MMNKSYKINRSGDNVGQVGARQPQSIKQNAFSGILSMLVMVLLLSQSTAWAQERTVTGKVTDPTGAVLPGVSIQVKGTQRGTNTNGEGVYTITNVPDNATLVLSFIGYTTQEVAVGNRTTVDVQLADDTKALQEVVVVGYGTQRAKDVTGSVATLGPKDFNKGVIASPEQLLQGRVAGVQITPASGEPGAANNIQIRGAVSLRGGNTPLYVIDGVPLDGGDFSSGTPDFGTGSTTARNPLSFLNPSDIENISVLKDASAAAIYGARGANGVVLITTRKGRAGAPQFNFSASGAVSSSLKRYDLLSATDFLAGVQAAGGDPTLSTVNAGANTNWQNEILRTSVSQIYNASFGGGTNDTRYLFSLGYQDQQGLVKGTGQQRVTGRINASQDLFNKKLTLAVNATTSSVTDQYAMTGNQAGALGNLFGAMIGANPTYPVFSNTSDTASYYQLAGGSYRNPRAMLDYYHDRGVTNRTLANISATWNILAGLSLKANFGIDNSTSTRSTSIDSRLNGQFTVPLGSVTNQVYADPTTGLGGAAYINSLNRLSKLVEYTANYNRDLGPGKLEAVAGFAYQTFGTRTSYVAASRFPFDESEISYTDNIGAANTLTGTAIGGGSSRAQNDLQSFFGRANYNFKEKYLLTATVRVDGSSRFGVNNKYGTFPSVAGAWRISQESFIPKNIFDDLKIRANYGIVGNQDFTGGASKIIYTYNSSGSQIQQNNPNPDLKWEQNTTTGAGIDFSVLKGQLSGSIDYYHRAGTNTLLQVFYAQPAPVNYKWINLPGQIVSQGIELNLIYQVFQKPQFGWEAVFNLTTLDIKAQGIGTDQAVGAISGQGLSGAYAERITSGYPPFAFFIPKFTGFDANGYSTYADDGRSTYQGSPFAKLRLGLTNNFTFGAWTASLFVNGQFGGKIYNNTANALFAKGALKNARNVTYDVANSNENGLNPASVSTRFLEKSDYVRITNLTISRRFDLPEGGFAKSLSLSLTGQNLFIFTGYTGLNPDVNTVTFNGNGNGIPSLGIDYTPYPTPRTVTLGLNVGF</sequence>
<dbReference type="AlphaFoldDB" id="A0A286GKJ5"/>
<comment type="subcellular location">
    <subcellularLocation>
        <location evidence="1 8">Cell outer membrane</location>
        <topology evidence="1 8">Multi-pass membrane protein</topology>
    </subcellularLocation>
</comment>
<dbReference type="InterPro" id="IPR036942">
    <property type="entry name" value="Beta-barrel_TonB_sf"/>
</dbReference>
<name>A0A286GKJ5_9BACT</name>
<keyword evidence="3 8" id="KW-1134">Transmembrane beta strand</keyword>
<gene>
    <name evidence="14" type="ORF">SAMN06269250_4922</name>
</gene>
<feature type="transmembrane region" description="Helical" evidence="11">
    <location>
        <begin position="30"/>
        <end position="51"/>
    </location>
</feature>
<keyword evidence="6 8" id="KW-0472">Membrane</keyword>
<dbReference type="Gene3D" id="2.60.40.1120">
    <property type="entry name" value="Carboxypeptidase-like, regulatory domain"/>
    <property type="match status" value="1"/>
</dbReference>
<keyword evidence="7 8" id="KW-0998">Cell outer membrane</keyword>
<feature type="region of interest" description="Disordered" evidence="10">
    <location>
        <begin position="1"/>
        <end position="21"/>
    </location>
</feature>
<dbReference type="GO" id="GO:0009279">
    <property type="term" value="C:cell outer membrane"/>
    <property type="evidence" value="ECO:0007669"/>
    <property type="project" value="UniProtKB-SubCell"/>
</dbReference>
<dbReference type="NCBIfam" id="TIGR04057">
    <property type="entry name" value="SusC_RagA_signa"/>
    <property type="match status" value="1"/>
</dbReference>
<reference evidence="15" key="1">
    <citation type="submission" date="2017-09" db="EMBL/GenBank/DDBJ databases">
        <authorList>
            <person name="Varghese N."/>
            <person name="Submissions S."/>
        </authorList>
    </citation>
    <scope>NUCLEOTIDE SEQUENCE [LARGE SCALE GENOMIC DNA]</scope>
    <source>
        <strain evidence="15">DSM 29961</strain>
    </source>
</reference>
<dbReference type="InterPro" id="IPR008969">
    <property type="entry name" value="CarboxyPept-like_regulatory"/>
</dbReference>
<evidence type="ECO:0000313" key="15">
    <source>
        <dbReference type="Proteomes" id="UP000219452"/>
    </source>
</evidence>
<dbReference type="Pfam" id="PF00593">
    <property type="entry name" value="TonB_dep_Rec_b-barrel"/>
    <property type="match status" value="1"/>
</dbReference>
<evidence type="ECO:0000256" key="2">
    <source>
        <dbReference type="ARBA" id="ARBA00022448"/>
    </source>
</evidence>
<dbReference type="Gene3D" id="2.170.130.10">
    <property type="entry name" value="TonB-dependent receptor, plug domain"/>
    <property type="match status" value="1"/>
</dbReference>
<dbReference type="FunFam" id="2.170.130.10:FF:000008">
    <property type="entry name" value="SusC/RagA family TonB-linked outer membrane protein"/>
    <property type="match status" value="1"/>
</dbReference>
<dbReference type="NCBIfam" id="TIGR04056">
    <property type="entry name" value="OMP_RagA_SusC"/>
    <property type="match status" value="1"/>
</dbReference>
<feature type="domain" description="TonB-dependent receptor-like beta-barrel" evidence="12">
    <location>
        <begin position="437"/>
        <end position="988"/>
    </location>
</feature>
<dbReference type="Pfam" id="PF13715">
    <property type="entry name" value="CarbopepD_reg_2"/>
    <property type="match status" value="1"/>
</dbReference>
<evidence type="ECO:0000256" key="7">
    <source>
        <dbReference type="ARBA" id="ARBA00023237"/>
    </source>
</evidence>
<dbReference type="OrthoDB" id="9768177at2"/>
<organism evidence="14 15">
    <name type="scientific">Spirosoma fluviale</name>
    <dbReference type="NCBI Taxonomy" id="1597977"/>
    <lineage>
        <taxon>Bacteria</taxon>
        <taxon>Pseudomonadati</taxon>
        <taxon>Bacteroidota</taxon>
        <taxon>Cytophagia</taxon>
        <taxon>Cytophagales</taxon>
        <taxon>Cytophagaceae</taxon>
        <taxon>Spirosoma</taxon>
    </lineage>
</organism>
<evidence type="ECO:0000256" key="5">
    <source>
        <dbReference type="ARBA" id="ARBA00023077"/>
    </source>
</evidence>
<dbReference type="InterPro" id="IPR039426">
    <property type="entry name" value="TonB-dep_rcpt-like"/>
</dbReference>
<keyword evidence="5 9" id="KW-0798">TonB box</keyword>
<keyword evidence="4 8" id="KW-0812">Transmembrane</keyword>
<comment type="similarity">
    <text evidence="8 9">Belongs to the TonB-dependent receptor family.</text>
</comment>
<evidence type="ECO:0000256" key="8">
    <source>
        <dbReference type="PROSITE-ProRule" id="PRU01360"/>
    </source>
</evidence>
<feature type="compositionally biased region" description="Polar residues" evidence="10">
    <location>
        <begin position="1"/>
        <end position="14"/>
    </location>
</feature>
<dbReference type="EMBL" id="OCNH01000004">
    <property type="protein sequence ID" value="SOD95609.1"/>
    <property type="molecule type" value="Genomic_DNA"/>
</dbReference>
<evidence type="ECO:0000256" key="4">
    <source>
        <dbReference type="ARBA" id="ARBA00022692"/>
    </source>
</evidence>
<dbReference type="InterPro" id="IPR023996">
    <property type="entry name" value="TonB-dep_OMP_SusC/RagA"/>
</dbReference>
<dbReference type="Gene3D" id="2.40.170.20">
    <property type="entry name" value="TonB-dependent receptor, beta-barrel domain"/>
    <property type="match status" value="1"/>
</dbReference>
<evidence type="ECO:0000256" key="9">
    <source>
        <dbReference type="RuleBase" id="RU003357"/>
    </source>
</evidence>
<evidence type="ECO:0000256" key="1">
    <source>
        <dbReference type="ARBA" id="ARBA00004571"/>
    </source>
</evidence>
<dbReference type="SUPFAM" id="SSF49464">
    <property type="entry name" value="Carboxypeptidase regulatory domain-like"/>
    <property type="match status" value="1"/>
</dbReference>
<dbReference type="RefSeq" id="WP_097129273.1">
    <property type="nucleotide sequence ID" value="NZ_OCNH01000004.1"/>
</dbReference>
<evidence type="ECO:0000256" key="10">
    <source>
        <dbReference type="SAM" id="MobiDB-lite"/>
    </source>
</evidence>
<accession>A0A286GKJ5</accession>
<dbReference type="Proteomes" id="UP000219452">
    <property type="component" value="Unassembled WGS sequence"/>
</dbReference>
<dbReference type="InterPro" id="IPR012910">
    <property type="entry name" value="Plug_dom"/>
</dbReference>
<keyword evidence="11" id="KW-1133">Transmembrane helix</keyword>
<dbReference type="SUPFAM" id="SSF56935">
    <property type="entry name" value="Porins"/>
    <property type="match status" value="1"/>
</dbReference>
<evidence type="ECO:0000256" key="3">
    <source>
        <dbReference type="ARBA" id="ARBA00022452"/>
    </source>
</evidence>
<keyword evidence="15" id="KW-1185">Reference proteome</keyword>
<dbReference type="PROSITE" id="PS52016">
    <property type="entry name" value="TONB_DEPENDENT_REC_3"/>
    <property type="match status" value="1"/>
</dbReference>
<evidence type="ECO:0000256" key="11">
    <source>
        <dbReference type="SAM" id="Phobius"/>
    </source>
</evidence>